<gene>
    <name evidence="1" type="ORF">AADEFJLK_04025</name>
</gene>
<organism evidence="1 2">
    <name type="scientific">Methylovulum psychrotolerans</name>
    <dbReference type="NCBI Taxonomy" id="1704499"/>
    <lineage>
        <taxon>Bacteria</taxon>
        <taxon>Pseudomonadati</taxon>
        <taxon>Pseudomonadota</taxon>
        <taxon>Gammaproteobacteria</taxon>
        <taxon>Methylococcales</taxon>
        <taxon>Methylococcaceae</taxon>
        <taxon>Methylovulum</taxon>
    </lineage>
</organism>
<evidence type="ECO:0000313" key="2">
    <source>
        <dbReference type="Proteomes" id="UP000237423"/>
    </source>
</evidence>
<protein>
    <submittedName>
        <fullName evidence="1">Uncharacterized protein</fullName>
    </submittedName>
</protein>
<name>A0A2S5CH41_9GAMM</name>
<dbReference type="EMBL" id="PGFZ01000014">
    <property type="protein sequence ID" value="POZ50128.1"/>
    <property type="molecule type" value="Genomic_DNA"/>
</dbReference>
<dbReference type="Proteomes" id="UP000237423">
    <property type="component" value="Unassembled WGS sequence"/>
</dbReference>
<accession>A0A2S5CH41</accession>
<reference evidence="1 2" key="1">
    <citation type="submission" date="2017-11" db="EMBL/GenBank/DDBJ databases">
        <title>Draft Genome Sequence of Methylobacter psychrotolerans Sph1T, an Obligate Methanotroph from Low-Temperature Environments.</title>
        <authorList>
            <person name="Oshkin I.Y."/>
            <person name="Miroshnikov K."/>
            <person name="Belova S.E."/>
            <person name="Korzhenkov A."/>
            <person name="Toshchakov S.V."/>
            <person name="Dedysh S.N."/>
        </authorList>
    </citation>
    <scope>NUCLEOTIDE SEQUENCE [LARGE SCALE GENOMIC DNA]</scope>
    <source>
        <strain evidence="1 2">Sph1</strain>
    </source>
</reference>
<comment type="caution">
    <text evidence="1">The sequence shown here is derived from an EMBL/GenBank/DDBJ whole genome shotgun (WGS) entry which is preliminary data.</text>
</comment>
<dbReference type="AlphaFoldDB" id="A0A2S5CH41"/>
<sequence>MVFLSIFNHYKNERTVSYKTRLIKMAIKWTPTKLILWVANINLKGIAELTDFSVDLDAQTAFVQLKLAGEDEAIEICLEGFGVVSDGQSCQVTLRYAQANRLWLDNILARIVGKTWTIPVPSQLAPHIGLVTDLFKVEEPKPEQD</sequence>
<evidence type="ECO:0000313" key="1">
    <source>
        <dbReference type="EMBL" id="POZ50128.1"/>
    </source>
</evidence>
<proteinExistence type="predicted"/>